<dbReference type="InterPro" id="IPR046766">
    <property type="entry name" value="Bact_hydrolase"/>
</dbReference>
<keyword evidence="2" id="KW-1185">Reference proteome</keyword>
<dbReference type="Pfam" id="PF20603">
    <property type="entry name" value="Bact_hydrolase"/>
    <property type="match status" value="1"/>
</dbReference>
<accession>A0ABT3PUD0</accession>
<evidence type="ECO:0000313" key="1">
    <source>
        <dbReference type="EMBL" id="MCW9711433.1"/>
    </source>
</evidence>
<protein>
    <submittedName>
        <fullName evidence="1">Uncharacterized protein</fullName>
    </submittedName>
</protein>
<gene>
    <name evidence="1" type="ORF">LQ318_00830</name>
</gene>
<reference evidence="1 2" key="1">
    <citation type="submission" date="2021-11" db="EMBL/GenBank/DDBJ databases">
        <title>Aliifidinibius sp. nov., a new bacterium isolated from saline soil.</title>
        <authorList>
            <person name="Galisteo C."/>
            <person name="De La Haba R."/>
            <person name="Sanchez-Porro C."/>
            <person name="Ventosa A."/>
        </authorList>
    </citation>
    <scope>NUCLEOTIDE SEQUENCE [LARGE SCALE GENOMIC DNA]</scope>
    <source>
        <strain evidence="1 2">KACC 190600</strain>
    </source>
</reference>
<comment type="caution">
    <text evidence="1">The sequence shown here is derived from an EMBL/GenBank/DDBJ whole genome shotgun (WGS) entry which is preliminary data.</text>
</comment>
<proteinExistence type="predicted"/>
<name>A0ABT3PUD0_9BACT</name>
<dbReference type="EMBL" id="JAJNDC010000001">
    <property type="protein sequence ID" value="MCW9711433.1"/>
    <property type="molecule type" value="Genomic_DNA"/>
</dbReference>
<organism evidence="1 2">
    <name type="scientific">Fodinibius salicampi</name>
    <dbReference type="NCBI Taxonomy" id="1920655"/>
    <lineage>
        <taxon>Bacteria</taxon>
        <taxon>Pseudomonadati</taxon>
        <taxon>Balneolota</taxon>
        <taxon>Balneolia</taxon>
        <taxon>Balneolales</taxon>
        <taxon>Balneolaceae</taxon>
        <taxon>Fodinibius</taxon>
    </lineage>
</organism>
<dbReference type="Proteomes" id="UP001207337">
    <property type="component" value="Unassembled WGS sequence"/>
</dbReference>
<sequence>MGQTGATFQHKPFVKATTRSLFHIPLNMGRVFSKTFDTIEKAGALEKDQFVVLTRDLSPWKSEHYFSVNKEVTGEEMEYISGDFRTRVFEGPYREAGRWYYELKVEISQSGKHPEAIYFYYTTCPKCAKYYGKNYVVGFAKMNNERVN</sequence>
<evidence type="ECO:0000313" key="2">
    <source>
        <dbReference type="Proteomes" id="UP001207337"/>
    </source>
</evidence>